<evidence type="ECO:0000256" key="1">
    <source>
        <dbReference type="ARBA" id="ARBA00022857"/>
    </source>
</evidence>
<dbReference type="Pfam" id="PF05368">
    <property type="entry name" value="NmrA"/>
    <property type="match status" value="1"/>
</dbReference>
<evidence type="ECO:0000313" key="5">
    <source>
        <dbReference type="Proteomes" id="UP001408356"/>
    </source>
</evidence>
<dbReference type="InterPro" id="IPR051609">
    <property type="entry name" value="NmrA/Isoflavone_reductase-like"/>
</dbReference>
<dbReference type="Gene3D" id="3.90.25.10">
    <property type="entry name" value="UDP-galactose 4-epimerase, domain 1"/>
    <property type="match status" value="1"/>
</dbReference>
<sequence length="322" mass="34215">MPFTKIVVAGSTGYLSDHVLPALLNSTKPKFDITVLTRINSGKTLSLRGAKVIPVDYEDHAALVGAVAGAEAILSLIAGTANKLMDLNLLRAAQEAGVRRIFPSEYTIDVLHPKAVSLLTEGIERSGFVSHVYVAHQFAALADEGGPTSFTTIVPSAFIDGWLEGAFGLFEPKNHKVTLLDGGNHQFTGCSLPFVAACTVAILQMDEEKTKNKRVHISEVRTTGNEVVGAYEEATGARFEKTSTALQALLDQRNEHLKAGEVFPAVFLGIQIAAFAGSGAGDLEDGLEFDADGLLTVKRKSLKELTTEAVQKVAAARSATVP</sequence>
<gene>
    <name evidence="4" type="ORF">SUNI508_10025</name>
</gene>
<accession>A0ABR2UN72</accession>
<dbReference type="Gene3D" id="3.40.50.720">
    <property type="entry name" value="NAD(P)-binding Rossmann-like Domain"/>
    <property type="match status" value="1"/>
</dbReference>
<keyword evidence="2" id="KW-0560">Oxidoreductase</keyword>
<reference evidence="4 5" key="1">
    <citation type="journal article" date="2024" name="J. Plant Pathol.">
        <title>Sequence and assembly of the genome of Seiridium unicorne, isolate CBS 538.82, causal agent of cypress canker disease.</title>
        <authorList>
            <person name="Scali E."/>
            <person name="Rocca G.D."/>
            <person name="Danti R."/>
            <person name="Garbelotto M."/>
            <person name="Barberini S."/>
            <person name="Baroncelli R."/>
            <person name="Emiliani G."/>
        </authorList>
    </citation>
    <scope>NUCLEOTIDE SEQUENCE [LARGE SCALE GENOMIC DNA]</scope>
    <source>
        <strain evidence="4 5">BM-138-508</strain>
    </source>
</reference>
<keyword evidence="1" id="KW-0521">NADP</keyword>
<evidence type="ECO:0000313" key="4">
    <source>
        <dbReference type="EMBL" id="KAK9415896.1"/>
    </source>
</evidence>
<dbReference type="InterPro" id="IPR008030">
    <property type="entry name" value="NmrA-like"/>
</dbReference>
<comment type="caution">
    <text evidence="4">The sequence shown here is derived from an EMBL/GenBank/DDBJ whole genome shotgun (WGS) entry which is preliminary data.</text>
</comment>
<dbReference type="PANTHER" id="PTHR47706">
    <property type="entry name" value="NMRA-LIKE FAMILY PROTEIN"/>
    <property type="match status" value="1"/>
</dbReference>
<name>A0ABR2UN72_9PEZI</name>
<dbReference type="PANTHER" id="PTHR47706:SF1">
    <property type="entry name" value="CIPA-LIKE, PUTATIVE (AFU_ORTHOLOGUE AFUA_1G12460)-RELATED"/>
    <property type="match status" value="1"/>
</dbReference>
<feature type="domain" description="NmrA-like" evidence="3">
    <location>
        <begin position="5"/>
        <end position="111"/>
    </location>
</feature>
<dbReference type="SUPFAM" id="SSF51735">
    <property type="entry name" value="NAD(P)-binding Rossmann-fold domains"/>
    <property type="match status" value="1"/>
</dbReference>
<proteinExistence type="predicted"/>
<evidence type="ECO:0000259" key="3">
    <source>
        <dbReference type="Pfam" id="PF05368"/>
    </source>
</evidence>
<protein>
    <submittedName>
        <fullName evidence="4">NmrA-like domain-containing protein</fullName>
    </submittedName>
</protein>
<keyword evidence="5" id="KW-1185">Reference proteome</keyword>
<dbReference type="Proteomes" id="UP001408356">
    <property type="component" value="Unassembled WGS sequence"/>
</dbReference>
<evidence type="ECO:0000256" key="2">
    <source>
        <dbReference type="ARBA" id="ARBA00023002"/>
    </source>
</evidence>
<organism evidence="4 5">
    <name type="scientific">Seiridium unicorne</name>
    <dbReference type="NCBI Taxonomy" id="138068"/>
    <lineage>
        <taxon>Eukaryota</taxon>
        <taxon>Fungi</taxon>
        <taxon>Dikarya</taxon>
        <taxon>Ascomycota</taxon>
        <taxon>Pezizomycotina</taxon>
        <taxon>Sordariomycetes</taxon>
        <taxon>Xylariomycetidae</taxon>
        <taxon>Amphisphaeriales</taxon>
        <taxon>Sporocadaceae</taxon>
        <taxon>Seiridium</taxon>
    </lineage>
</organism>
<dbReference type="EMBL" id="JARVKF010000411">
    <property type="protein sequence ID" value="KAK9415896.1"/>
    <property type="molecule type" value="Genomic_DNA"/>
</dbReference>
<dbReference type="InterPro" id="IPR036291">
    <property type="entry name" value="NAD(P)-bd_dom_sf"/>
</dbReference>